<dbReference type="InterPro" id="IPR021109">
    <property type="entry name" value="Peptidase_aspartic_dom_sf"/>
</dbReference>
<dbReference type="Proteomes" id="UP001652700">
    <property type="component" value="Unplaced"/>
</dbReference>
<evidence type="ECO:0000256" key="3">
    <source>
        <dbReference type="ARBA" id="ARBA00022722"/>
    </source>
</evidence>
<dbReference type="CDD" id="cd05481">
    <property type="entry name" value="retropepsin_like_LTR_1"/>
    <property type="match status" value="1"/>
</dbReference>
<feature type="compositionally biased region" description="Polar residues" evidence="5">
    <location>
        <begin position="202"/>
        <end position="212"/>
    </location>
</feature>
<dbReference type="PANTHER" id="PTHR37984">
    <property type="entry name" value="PROTEIN CBG26694"/>
    <property type="match status" value="1"/>
</dbReference>
<evidence type="ECO:0000256" key="1">
    <source>
        <dbReference type="ARBA" id="ARBA00022679"/>
    </source>
</evidence>
<feature type="region of interest" description="Disordered" evidence="5">
    <location>
        <begin position="194"/>
        <end position="230"/>
    </location>
</feature>
<dbReference type="PANTHER" id="PTHR37984:SF5">
    <property type="entry name" value="PROTEIN NYNRIN-LIKE"/>
    <property type="match status" value="1"/>
</dbReference>
<feature type="compositionally biased region" description="Polar residues" evidence="5">
    <location>
        <begin position="220"/>
        <end position="230"/>
    </location>
</feature>
<keyword evidence="3" id="KW-0540">Nuclease</keyword>
<dbReference type="Gene3D" id="2.40.70.10">
    <property type="entry name" value="Acid Proteases"/>
    <property type="match status" value="1"/>
</dbReference>
<reference evidence="6" key="1">
    <citation type="submission" date="2025-05" db="UniProtKB">
        <authorList>
            <consortium name="EnsemblMetazoa"/>
        </authorList>
    </citation>
    <scope>IDENTIFICATION</scope>
</reference>
<organism evidence="6 7">
    <name type="scientific">Diabrotica virgifera virgifera</name>
    <name type="common">western corn rootworm</name>
    <dbReference type="NCBI Taxonomy" id="50390"/>
    <lineage>
        <taxon>Eukaryota</taxon>
        <taxon>Metazoa</taxon>
        <taxon>Ecdysozoa</taxon>
        <taxon>Arthropoda</taxon>
        <taxon>Hexapoda</taxon>
        <taxon>Insecta</taxon>
        <taxon>Pterygota</taxon>
        <taxon>Neoptera</taxon>
        <taxon>Endopterygota</taxon>
        <taxon>Coleoptera</taxon>
        <taxon>Polyphaga</taxon>
        <taxon>Cucujiformia</taxon>
        <taxon>Chrysomeloidea</taxon>
        <taxon>Chrysomelidae</taxon>
        <taxon>Galerucinae</taxon>
        <taxon>Diabroticina</taxon>
        <taxon>Diabroticites</taxon>
        <taxon>Diabrotica</taxon>
    </lineage>
</organism>
<evidence type="ECO:0008006" key="8">
    <source>
        <dbReference type="Google" id="ProtNLM"/>
    </source>
</evidence>
<dbReference type="InterPro" id="IPR050951">
    <property type="entry name" value="Retrovirus_Pol_polyprotein"/>
</dbReference>
<evidence type="ECO:0000313" key="7">
    <source>
        <dbReference type="Proteomes" id="UP001652700"/>
    </source>
</evidence>
<keyword evidence="4" id="KW-0255">Endonuclease</keyword>
<accession>A0ABM5KDF0</accession>
<dbReference type="GeneID" id="126885624"/>
<keyword evidence="2" id="KW-0548">Nucleotidyltransferase</keyword>
<proteinExistence type="predicted"/>
<name>A0ABM5KDF0_DIAVI</name>
<dbReference type="SUPFAM" id="SSF50630">
    <property type="entry name" value="Acid proteases"/>
    <property type="match status" value="1"/>
</dbReference>
<dbReference type="EnsemblMetazoa" id="XM_050652253.1">
    <property type="protein sequence ID" value="XP_050508210.1"/>
    <property type="gene ID" value="LOC126885624"/>
</dbReference>
<keyword evidence="4" id="KW-0378">Hydrolase</keyword>
<evidence type="ECO:0000313" key="6">
    <source>
        <dbReference type="EnsemblMetazoa" id="XP_050508210.1"/>
    </source>
</evidence>
<protein>
    <recommendedName>
        <fullName evidence="8">Peptidase A2 domain-containing protein</fullName>
    </recommendedName>
</protein>
<evidence type="ECO:0000256" key="4">
    <source>
        <dbReference type="ARBA" id="ARBA00022759"/>
    </source>
</evidence>
<sequence>MNDHIVPVTELCFDGNMGDNWSFFEQKFNIFLEASKLNEETDSLQGSVLLNRVGDRALRIYNNFEWSSDEKKTSCKAILKKFKEYFTPSKNVTYERYLFFTRDKIGLETYDSYVTELRQLASTCEFDTLTDSLIRDRLILGISDVSLKDRLLREQGLTLSRGLEICRAAEVAARQLSVISGANSSQSLEVLEIQKQKKHQSNRNQQPKSAPQYTADPGQSYRNHPQTSGNQKISNNFIKNCYKCGSNHSLNKCPAYGLRCKICNKFNHFAKVCNANSYRNRVHNVNVHQSDTDSDSDFSPDQFFLNNINEKSSEKWYEDCFINNKIIVSFRLDSGADCCVLPYTYFKKLNIQTSELTSSTNKITDYNGKIINTVGSVYLKVRQCKNKENIAKLKFYIVKTHNDAILGLDACIMLNLIQKNNINVINDNLHNDIESISQIIHEYDDAFRGVGCLKGKHTIKIDEKVAPRVHPPRKVPFAMHDKLMEKLKELERLEIIRKVTEPTDWRMLNYYLRKGDVMMTSFRWLAFARNCLFNKVKKREEEGAPLSDVNLNHVFY</sequence>
<evidence type="ECO:0000256" key="5">
    <source>
        <dbReference type="SAM" id="MobiDB-lite"/>
    </source>
</evidence>
<keyword evidence="7" id="KW-1185">Reference proteome</keyword>
<keyword evidence="1" id="KW-0808">Transferase</keyword>
<evidence type="ECO:0000256" key="2">
    <source>
        <dbReference type="ARBA" id="ARBA00022695"/>
    </source>
</evidence>
<dbReference type="RefSeq" id="XP_050508210.1">
    <property type="nucleotide sequence ID" value="XM_050652253.1"/>
</dbReference>